<organism evidence="1 2">
    <name type="scientific">Flavobacterium anhuiense</name>
    <dbReference type="NCBI Taxonomy" id="459526"/>
    <lineage>
        <taxon>Bacteria</taxon>
        <taxon>Pseudomonadati</taxon>
        <taxon>Bacteroidota</taxon>
        <taxon>Flavobacteriia</taxon>
        <taxon>Flavobacteriales</taxon>
        <taxon>Flavobacteriaceae</taxon>
        <taxon>Flavobacterium</taxon>
    </lineage>
</organism>
<dbReference type="RefSeq" id="WP_091131232.1">
    <property type="nucleotide sequence ID" value="NZ_FMVC01000002.1"/>
</dbReference>
<dbReference type="Pfam" id="PF22337">
    <property type="entry name" value="Phage_fiber_rpt"/>
    <property type="match status" value="3"/>
</dbReference>
<keyword evidence="2" id="KW-1185">Reference proteome</keyword>
<gene>
    <name evidence="1" type="ORF">SAMN02927916_1834</name>
</gene>
<reference evidence="1 2" key="1">
    <citation type="submission" date="2016-10" db="EMBL/GenBank/DDBJ databases">
        <authorList>
            <person name="Varghese N."/>
            <person name="Submissions S."/>
        </authorList>
    </citation>
    <scope>NUCLEOTIDE SEQUENCE [LARGE SCALE GENOMIC DNA]</scope>
    <source>
        <strain evidence="1 2">CGMCC 1.6859</strain>
    </source>
</reference>
<dbReference type="EMBL" id="FMVC01000002">
    <property type="protein sequence ID" value="SCY31544.1"/>
    <property type="molecule type" value="Genomic_DNA"/>
</dbReference>
<protein>
    <submittedName>
        <fullName evidence="1">Uncharacterized protein</fullName>
    </submittedName>
</protein>
<evidence type="ECO:0000313" key="2">
    <source>
        <dbReference type="Proteomes" id="UP000199307"/>
    </source>
</evidence>
<dbReference type="InterPro" id="IPR054500">
    <property type="entry name" value="Phage_fiber_rpt"/>
</dbReference>
<name>A0ABY0LLB3_9FLAO</name>
<accession>A0ABY0LLB3</accession>
<dbReference type="Proteomes" id="UP000199307">
    <property type="component" value="Unassembled WGS sequence"/>
</dbReference>
<comment type="caution">
    <text evidence="1">The sequence shown here is derived from an EMBL/GenBank/DDBJ whole genome shotgun (WGS) entry which is preliminary data.</text>
</comment>
<proteinExistence type="predicted"/>
<sequence length="688" mass="75764">MAIQALNTIKKWFQTGLKPSQNQFWDTWDSFRHKLEKVPLEDVEELESILNAKAEKSELDEHKNDNTAHSELFAAKEDKSQKGIALGYAPLDEFSKIAYQYLEIVDNLTSGGTTSMLSAEQGVILQNQIDSIKTLLSSDNPELDTFQKIADTIEQIQMSLNTILVNDLTTGGTTKALTAEMGKQLEASKEDKSQKGVAGGYVPLNDLAKIASQYLTIINDLTTGGSESILSAEQGTVLQNQIDSINTLLASDNVDLDTIQEIVDAIEQVQMSLDTILVNDFTTGGITKALTAEMGKQLNEIKLTATIATDAETQITTSVTEDNKVVSRSKLFNWWNWLRRLPLIWNNDISTTDYLGQAKSVMNYLGFTIYNTSGTKLFYVNKNGVHFNSNGSASGGITLMDDLNNVNSNLLTLPNKSGTLAICYDAVNTCYGTATKAPLIIPNGTLTTVPQSGAIERDIQGNLYHSTGSTRKKIIDESDAVKYLQTTYRNSKTSNVTNSYSPYSTTMSSFASSIMNAFGSAETGNYLLKTVDQYEDGYLPVEPGFYLPDNVVFEFYLKGMNCKFGGESKIKMYGIQRTGATSTNLRSYEIPIIITTASDGINSWSILSYEENSYDMKGNIIDTVYRSYPLQTYSYTGYNGNGNLKFNDSIISLDPSITFSYEDPYNENGMNAISGSSYTNISTSIIKL</sequence>
<evidence type="ECO:0000313" key="1">
    <source>
        <dbReference type="EMBL" id="SCY31544.1"/>
    </source>
</evidence>